<feature type="transmembrane region" description="Helical" evidence="2">
    <location>
        <begin position="108"/>
        <end position="123"/>
    </location>
</feature>
<dbReference type="Proteomes" id="UP001595937">
    <property type="component" value="Unassembled WGS sequence"/>
</dbReference>
<evidence type="ECO:0000256" key="2">
    <source>
        <dbReference type="SAM" id="Phobius"/>
    </source>
</evidence>
<dbReference type="EMBL" id="JBHSLN010000022">
    <property type="protein sequence ID" value="MFC5297624.1"/>
    <property type="molecule type" value="Genomic_DNA"/>
</dbReference>
<feature type="domain" description="DUF418" evidence="3">
    <location>
        <begin position="217"/>
        <end position="300"/>
    </location>
</feature>
<feature type="transmembrane region" description="Helical" evidence="2">
    <location>
        <begin position="267"/>
        <end position="292"/>
    </location>
</feature>
<feature type="transmembrane region" description="Helical" evidence="2">
    <location>
        <begin position="192"/>
        <end position="216"/>
    </location>
</feature>
<protein>
    <submittedName>
        <fullName evidence="4">DUF418 domain-containing protein</fullName>
    </submittedName>
</protein>
<keyword evidence="2" id="KW-1133">Transmembrane helix</keyword>
<dbReference type="PANTHER" id="PTHR30590:SF2">
    <property type="entry name" value="INNER MEMBRANE PROTEIN"/>
    <property type="match status" value="1"/>
</dbReference>
<dbReference type="InterPro" id="IPR052529">
    <property type="entry name" value="Bact_Transport_Assoc"/>
</dbReference>
<proteinExistence type="predicted"/>
<dbReference type="InterPro" id="IPR007349">
    <property type="entry name" value="DUF418"/>
</dbReference>
<keyword evidence="5" id="KW-1185">Reference proteome</keyword>
<feature type="transmembrane region" description="Helical" evidence="2">
    <location>
        <begin position="236"/>
        <end position="261"/>
    </location>
</feature>
<feature type="transmembrane region" description="Helical" evidence="2">
    <location>
        <begin position="411"/>
        <end position="433"/>
    </location>
</feature>
<feature type="compositionally biased region" description="Basic and acidic residues" evidence="1">
    <location>
        <begin position="320"/>
        <end position="335"/>
    </location>
</feature>
<sequence>MLALIAIANVSWYLWGHEGSVGMTPHVPAQNVADWAVQVAMTIAVDHRAMPLFAVLFGYGMVQFYRSRLDRGMEPRIVRAMMRRRHWTMLLLGLLHAALLFYGDILGAYAVAGLLMVWIFFGRRTRTLLIWIGVLVTLMLLFALFSILSAISLAFFAPPEAIASVKSGSFGMGLVRDFAYGQPYLVSVLARLAIWTMGLLPGALLLTPVSILVGWVAARHRVLDEPWRHTRLLTRVAIFGIAIGWLGGVPDVLLITGVIPLPDAVGWAFSGLNSLAGIACGVGYAAAFGLLATRLEGRAATSTTTDPARDPGSGSGSGDRPLDTAARRERRREAAAADAARVPAQRAYGVPTSAQARVPGASSTGTSAARTGSLVRALSAVGQRSLTFYLFQSLLLAPLMADWGLGLGVHLSTAGAVGSALVVWLLSLPIAAWMDSRSLRGPAEMLLRRLTYGRLDRRAGPARGTESPVRRPAPES</sequence>
<evidence type="ECO:0000259" key="3">
    <source>
        <dbReference type="Pfam" id="PF04235"/>
    </source>
</evidence>
<accession>A0ABW0FF46</accession>
<feature type="transmembrane region" description="Helical" evidence="2">
    <location>
        <begin position="130"/>
        <end position="157"/>
    </location>
</feature>
<feature type="region of interest" description="Disordered" evidence="1">
    <location>
        <begin position="300"/>
        <end position="343"/>
    </location>
</feature>
<keyword evidence="2" id="KW-0472">Membrane</keyword>
<dbReference type="PANTHER" id="PTHR30590">
    <property type="entry name" value="INNER MEMBRANE PROTEIN"/>
    <property type="match status" value="1"/>
</dbReference>
<feature type="domain" description="DUF418" evidence="3">
    <location>
        <begin position="371"/>
        <end position="453"/>
    </location>
</feature>
<name>A0ABW0FF46_9MICO</name>
<feature type="transmembrane region" description="Helical" evidence="2">
    <location>
        <begin position="386"/>
        <end position="405"/>
    </location>
</feature>
<keyword evidence="2" id="KW-0812">Transmembrane</keyword>
<evidence type="ECO:0000313" key="5">
    <source>
        <dbReference type="Proteomes" id="UP001595937"/>
    </source>
</evidence>
<organism evidence="4 5">
    <name type="scientific">Brachybacterium tyrofermentans</name>
    <dbReference type="NCBI Taxonomy" id="47848"/>
    <lineage>
        <taxon>Bacteria</taxon>
        <taxon>Bacillati</taxon>
        <taxon>Actinomycetota</taxon>
        <taxon>Actinomycetes</taxon>
        <taxon>Micrococcales</taxon>
        <taxon>Dermabacteraceae</taxon>
        <taxon>Brachybacterium</taxon>
    </lineage>
</organism>
<gene>
    <name evidence="4" type="ORF">ACFPK8_08880</name>
</gene>
<dbReference type="RefSeq" id="WP_343922055.1">
    <property type="nucleotide sequence ID" value="NZ_BAAAIR010000006.1"/>
</dbReference>
<dbReference type="Pfam" id="PF04235">
    <property type="entry name" value="DUF418"/>
    <property type="match status" value="2"/>
</dbReference>
<evidence type="ECO:0000313" key="4">
    <source>
        <dbReference type="EMBL" id="MFC5297624.1"/>
    </source>
</evidence>
<comment type="caution">
    <text evidence="4">The sequence shown here is derived from an EMBL/GenBank/DDBJ whole genome shotgun (WGS) entry which is preliminary data.</text>
</comment>
<reference evidence="5" key="1">
    <citation type="journal article" date="2019" name="Int. J. Syst. Evol. Microbiol.">
        <title>The Global Catalogue of Microorganisms (GCM) 10K type strain sequencing project: providing services to taxonomists for standard genome sequencing and annotation.</title>
        <authorList>
            <consortium name="The Broad Institute Genomics Platform"/>
            <consortium name="The Broad Institute Genome Sequencing Center for Infectious Disease"/>
            <person name="Wu L."/>
            <person name="Ma J."/>
        </authorList>
    </citation>
    <scope>NUCLEOTIDE SEQUENCE [LARGE SCALE GENOMIC DNA]</scope>
    <source>
        <strain evidence="5">CGMCC 1.16455</strain>
    </source>
</reference>
<dbReference type="GeneID" id="303295850"/>
<evidence type="ECO:0000256" key="1">
    <source>
        <dbReference type="SAM" id="MobiDB-lite"/>
    </source>
</evidence>